<dbReference type="AlphaFoldDB" id="A0A7W7ZT58"/>
<feature type="domain" description="Cysteine-rich" evidence="1">
    <location>
        <begin position="110"/>
        <end position="194"/>
    </location>
</feature>
<gene>
    <name evidence="2" type="ORF">HDF15_003171</name>
</gene>
<comment type="caution">
    <text evidence="2">The sequence shown here is derived from an EMBL/GenBank/DDBJ whole genome shotgun (WGS) entry which is preliminary data.</text>
</comment>
<evidence type="ECO:0000313" key="2">
    <source>
        <dbReference type="EMBL" id="MBB5064811.1"/>
    </source>
</evidence>
<dbReference type="Proteomes" id="UP000584867">
    <property type="component" value="Unassembled WGS sequence"/>
</dbReference>
<feature type="domain" description="Cysteine-rich" evidence="1">
    <location>
        <begin position="3"/>
        <end position="60"/>
    </location>
</feature>
<organism evidence="2 3">
    <name type="scientific">Granulicella mallensis</name>
    <dbReference type="NCBI Taxonomy" id="940614"/>
    <lineage>
        <taxon>Bacteria</taxon>
        <taxon>Pseudomonadati</taxon>
        <taxon>Acidobacteriota</taxon>
        <taxon>Terriglobia</taxon>
        <taxon>Terriglobales</taxon>
        <taxon>Acidobacteriaceae</taxon>
        <taxon>Granulicella</taxon>
    </lineage>
</organism>
<evidence type="ECO:0000313" key="3">
    <source>
        <dbReference type="Proteomes" id="UP000584867"/>
    </source>
</evidence>
<reference evidence="2 3" key="1">
    <citation type="submission" date="2020-08" db="EMBL/GenBank/DDBJ databases">
        <title>Genomic Encyclopedia of Type Strains, Phase IV (KMG-V): Genome sequencing to study the core and pangenomes of soil and plant-associated prokaryotes.</title>
        <authorList>
            <person name="Whitman W."/>
        </authorList>
    </citation>
    <scope>NUCLEOTIDE SEQUENCE [LARGE SCALE GENOMIC DNA]</scope>
    <source>
        <strain evidence="2 3">X5P3</strain>
    </source>
</reference>
<dbReference type="Pfam" id="PF02754">
    <property type="entry name" value="CCG"/>
    <property type="match status" value="2"/>
</dbReference>
<dbReference type="InterPro" id="IPR004017">
    <property type="entry name" value="Cys_rich_dom"/>
</dbReference>
<sequence length="224" mass="24688">MIERLGHTVEFPVQQTCCGQMHYNTGYHREAVPLVRRFVEMFRDAEAVCVPSASCVAMMREHYVMMAEAENDPAFLADVHSLLPRVFEFSELLVNRLGIEDVGATFPHSVTYHPSCHSLRMLHVGDAPVKLLRSVRGLNLLELPNKEQCCGFGGTFAVKNPDVSVAMLTEKDACVVQTGAEIVTALDNSCLMQIYGGLHRSGSKVRTMHLAEILESIEPTGGLA</sequence>
<dbReference type="EMBL" id="JACHIO010000012">
    <property type="protein sequence ID" value="MBB5064811.1"/>
    <property type="molecule type" value="Genomic_DNA"/>
</dbReference>
<evidence type="ECO:0000259" key="1">
    <source>
        <dbReference type="Pfam" id="PF02754"/>
    </source>
</evidence>
<dbReference type="GO" id="GO:0005829">
    <property type="term" value="C:cytosol"/>
    <property type="evidence" value="ECO:0007669"/>
    <property type="project" value="TreeGrafter"/>
</dbReference>
<name>A0A7W7ZT58_9BACT</name>
<proteinExistence type="predicted"/>
<dbReference type="GO" id="GO:0016491">
    <property type="term" value="F:oxidoreductase activity"/>
    <property type="evidence" value="ECO:0007669"/>
    <property type="project" value="UniProtKB-ARBA"/>
</dbReference>
<accession>A0A7W7ZT58</accession>
<dbReference type="PANTHER" id="PTHR30296">
    <property type="entry name" value="UNCHARACTERIZED PROTEIN YKGE"/>
    <property type="match status" value="1"/>
</dbReference>
<protein>
    <submittedName>
        <fullName evidence="2">L-lactate dehydrogenase complex protein LldE</fullName>
    </submittedName>
</protein>
<dbReference type="PANTHER" id="PTHR30296:SF0">
    <property type="entry name" value="LACTATE UTILIZATION PROTEIN A"/>
    <property type="match status" value="1"/>
</dbReference>